<accession>A0A4D6L1Z1</accession>
<evidence type="ECO:0000256" key="1">
    <source>
        <dbReference type="SAM" id="SignalP"/>
    </source>
</evidence>
<dbReference type="EMBL" id="CP039346">
    <property type="protein sequence ID" value="QCD82509.1"/>
    <property type="molecule type" value="Genomic_DNA"/>
</dbReference>
<evidence type="ECO:0000313" key="3">
    <source>
        <dbReference type="Proteomes" id="UP000501690"/>
    </source>
</evidence>
<proteinExistence type="predicted"/>
<feature type="signal peptide" evidence="1">
    <location>
        <begin position="1"/>
        <end position="30"/>
    </location>
</feature>
<name>A0A4D6L1Z1_VIGUN</name>
<dbReference type="AlphaFoldDB" id="A0A4D6L1Z1"/>
<sequence>MPSSSPVRTHLSETLAFSFLLPLAIWTVVAAPSPFCGKHCQKSSCREVPLFPAIQI</sequence>
<dbReference type="Proteomes" id="UP000501690">
    <property type="component" value="Linkage Group LG2"/>
</dbReference>
<reference evidence="2 3" key="1">
    <citation type="submission" date="2019-04" db="EMBL/GenBank/DDBJ databases">
        <title>An improved genome assembly and genetic linkage map for asparagus bean, Vigna unguiculata ssp. sesquipedialis.</title>
        <authorList>
            <person name="Xia Q."/>
            <person name="Zhang R."/>
            <person name="Dong Y."/>
        </authorList>
    </citation>
    <scope>NUCLEOTIDE SEQUENCE [LARGE SCALE GENOMIC DNA]</scope>
    <source>
        <tissue evidence="2">Leaf</tissue>
    </source>
</reference>
<evidence type="ECO:0000313" key="2">
    <source>
        <dbReference type="EMBL" id="QCD82509.1"/>
    </source>
</evidence>
<protein>
    <submittedName>
        <fullName evidence="2">Uncharacterized protein</fullName>
    </submittedName>
</protein>
<gene>
    <name evidence="2" type="ORF">DEO72_LG2g2848</name>
</gene>
<keyword evidence="1" id="KW-0732">Signal</keyword>
<feature type="chain" id="PRO_5020026685" evidence="1">
    <location>
        <begin position="31"/>
        <end position="56"/>
    </location>
</feature>
<organism evidence="2 3">
    <name type="scientific">Vigna unguiculata</name>
    <name type="common">Cowpea</name>
    <dbReference type="NCBI Taxonomy" id="3917"/>
    <lineage>
        <taxon>Eukaryota</taxon>
        <taxon>Viridiplantae</taxon>
        <taxon>Streptophyta</taxon>
        <taxon>Embryophyta</taxon>
        <taxon>Tracheophyta</taxon>
        <taxon>Spermatophyta</taxon>
        <taxon>Magnoliopsida</taxon>
        <taxon>eudicotyledons</taxon>
        <taxon>Gunneridae</taxon>
        <taxon>Pentapetalae</taxon>
        <taxon>rosids</taxon>
        <taxon>fabids</taxon>
        <taxon>Fabales</taxon>
        <taxon>Fabaceae</taxon>
        <taxon>Papilionoideae</taxon>
        <taxon>50 kb inversion clade</taxon>
        <taxon>NPAAA clade</taxon>
        <taxon>indigoferoid/millettioid clade</taxon>
        <taxon>Phaseoleae</taxon>
        <taxon>Vigna</taxon>
    </lineage>
</organism>
<keyword evidence="3" id="KW-1185">Reference proteome</keyword>